<feature type="chain" id="PRO_5046412527" evidence="1">
    <location>
        <begin position="28"/>
        <end position="370"/>
    </location>
</feature>
<proteinExistence type="predicted"/>
<reference evidence="2 3" key="1">
    <citation type="journal article" date="2019" name="Int. J. Syst. Evol. Microbiol.">
        <title>The Global Catalogue of Microorganisms (GCM) 10K type strain sequencing project: providing services to taxonomists for standard genome sequencing and annotation.</title>
        <authorList>
            <consortium name="The Broad Institute Genomics Platform"/>
            <consortium name="The Broad Institute Genome Sequencing Center for Infectious Disease"/>
            <person name="Wu L."/>
            <person name="Ma J."/>
        </authorList>
    </citation>
    <scope>NUCLEOTIDE SEQUENCE [LARGE SCALE GENOMIC DNA]</scope>
    <source>
        <strain evidence="2 3">JCM 3367</strain>
    </source>
</reference>
<evidence type="ECO:0000313" key="2">
    <source>
        <dbReference type="EMBL" id="GAA2514519.1"/>
    </source>
</evidence>
<keyword evidence="1" id="KW-0732">Signal</keyword>
<comment type="caution">
    <text evidence="2">The sequence shown here is derived from an EMBL/GenBank/DDBJ whole genome shotgun (WGS) entry which is preliminary data.</text>
</comment>
<keyword evidence="3" id="KW-1185">Reference proteome</keyword>
<accession>A0ABN3N926</accession>
<feature type="signal peptide" evidence="1">
    <location>
        <begin position="1"/>
        <end position="27"/>
    </location>
</feature>
<dbReference type="Proteomes" id="UP001499978">
    <property type="component" value="Unassembled WGS sequence"/>
</dbReference>
<evidence type="ECO:0000313" key="3">
    <source>
        <dbReference type="Proteomes" id="UP001499978"/>
    </source>
</evidence>
<name>A0ABN3N926_9ACTN</name>
<protein>
    <submittedName>
        <fullName evidence="2">Uncharacterized protein</fullName>
    </submittedName>
</protein>
<organism evidence="2 3">
    <name type="scientific">Pilimelia columellifera subsp. columellifera</name>
    <dbReference type="NCBI Taxonomy" id="706583"/>
    <lineage>
        <taxon>Bacteria</taxon>
        <taxon>Bacillati</taxon>
        <taxon>Actinomycetota</taxon>
        <taxon>Actinomycetes</taxon>
        <taxon>Micromonosporales</taxon>
        <taxon>Micromonosporaceae</taxon>
        <taxon>Pilimelia</taxon>
    </lineage>
</organism>
<gene>
    <name evidence="2" type="ORF">GCM10010201_08300</name>
</gene>
<dbReference type="EMBL" id="BAAARY010000002">
    <property type="protein sequence ID" value="GAA2514519.1"/>
    <property type="molecule type" value="Genomic_DNA"/>
</dbReference>
<sequence>MIRHALRATIALGLTAAVFGTVSAAAAAPGSPAASERSSLGAFKPAALSDHDAALVRFIAFKDPYPLVRRTAYHAFAYDSPTVPLVRRFIDKDFSLALEQAQATEQRDEAFIDQILRMHDDATSPHVMTEARRARASSLPDVKARFVADGYAKARLADRRIRESEGKHVAALKKFDRDYVLMLSDRAPGKQVKISAAWATRVGSTDADIVEFYAFTWASASRMDLDQHRIDYFHREMAWRRSIAALADEALVAQRKAENASAETEHALRQAAVDAWGAVAGQTTPARVAWVDARKVAEEQAALWATVLADAKRFGGPNWGAVTDPATKSVEEWDEEITAANERAAYWNGVLRQAQAAADAVRPKAPRSAG</sequence>
<evidence type="ECO:0000256" key="1">
    <source>
        <dbReference type="SAM" id="SignalP"/>
    </source>
</evidence>